<dbReference type="EMBL" id="QWVS01000041">
    <property type="protein sequence ID" value="RID82871.1"/>
    <property type="molecule type" value="Genomic_DNA"/>
</dbReference>
<accession>A0A398AZF9</accession>
<feature type="domain" description="Methyltransferase" evidence="3">
    <location>
        <begin position="40"/>
        <end position="129"/>
    </location>
</feature>
<dbReference type="SUPFAM" id="SSF53335">
    <property type="entry name" value="S-adenosyl-L-methionine-dependent methyltransferases"/>
    <property type="match status" value="1"/>
</dbReference>
<dbReference type="CDD" id="cd02440">
    <property type="entry name" value="AdoMet_MTases"/>
    <property type="match status" value="1"/>
</dbReference>
<dbReference type="Proteomes" id="UP000266016">
    <property type="component" value="Unassembled WGS sequence"/>
</dbReference>
<proteinExistence type="predicted"/>
<protein>
    <submittedName>
        <fullName evidence="4">Class I SAM-dependent methyltransferase</fullName>
    </submittedName>
</protein>
<sequence length="228" mass="26432">MTEFWESSFIENQTMWGFEPSDSAILTKDFFLEKKVKDILIPGIGYGRNAKVFIDNGIHVTGIEISKTAIELARQSGLNISIFHGSVTDMPFDNKLYDGIFCYALLHLLNNRERDKFIKDCYDQLKPNGYMIFTTISKEAPMFGKGKQLGKNYFEIMEGVKMFFYDSDSIKQEFGKYGLIEFSEIVEPHKNMENKPPFKFIMVRCQKNYNYNFLKIGNSELLVETAYV</sequence>
<dbReference type="RefSeq" id="WP_119118403.1">
    <property type="nucleotide sequence ID" value="NZ_QWVS01000041.1"/>
</dbReference>
<evidence type="ECO:0000256" key="2">
    <source>
        <dbReference type="ARBA" id="ARBA00022679"/>
    </source>
</evidence>
<gene>
    <name evidence="4" type="ORF">D1953_17225</name>
</gene>
<dbReference type="Pfam" id="PF13649">
    <property type="entry name" value="Methyltransf_25"/>
    <property type="match status" value="1"/>
</dbReference>
<evidence type="ECO:0000313" key="5">
    <source>
        <dbReference type="Proteomes" id="UP000266016"/>
    </source>
</evidence>
<dbReference type="GO" id="GO:0008168">
    <property type="term" value="F:methyltransferase activity"/>
    <property type="evidence" value="ECO:0007669"/>
    <property type="project" value="UniProtKB-KW"/>
</dbReference>
<keyword evidence="2 4" id="KW-0808">Transferase</keyword>
<keyword evidence="5" id="KW-1185">Reference proteome</keyword>
<dbReference type="GO" id="GO:0032259">
    <property type="term" value="P:methylation"/>
    <property type="evidence" value="ECO:0007669"/>
    <property type="project" value="UniProtKB-KW"/>
</dbReference>
<keyword evidence="1 4" id="KW-0489">Methyltransferase</keyword>
<reference evidence="4 5" key="1">
    <citation type="submission" date="2018-08" db="EMBL/GenBank/DDBJ databases">
        <title>Bacillus jemisoniae sp. nov., Bacillus chryseoplanitiae sp. nov., Bacillus resnikiae sp. nov., and Bacillus frankliniae sp. nov., isolated from Viking spacecraft and associated surfaces.</title>
        <authorList>
            <person name="Seuylemezian A."/>
            <person name="Vaishampayan P."/>
        </authorList>
    </citation>
    <scope>NUCLEOTIDE SEQUENCE [LARGE SCALE GENOMIC DNA]</scope>
    <source>
        <strain evidence="4 5">MA001</strain>
    </source>
</reference>
<dbReference type="PANTHER" id="PTHR43861">
    <property type="entry name" value="TRANS-ACONITATE 2-METHYLTRANSFERASE-RELATED"/>
    <property type="match status" value="1"/>
</dbReference>
<evidence type="ECO:0000256" key="1">
    <source>
        <dbReference type="ARBA" id="ARBA00022603"/>
    </source>
</evidence>
<dbReference type="PANTHER" id="PTHR43861:SF1">
    <property type="entry name" value="TRANS-ACONITATE 2-METHYLTRANSFERASE"/>
    <property type="match status" value="1"/>
</dbReference>
<evidence type="ECO:0000313" key="4">
    <source>
        <dbReference type="EMBL" id="RID82871.1"/>
    </source>
</evidence>
<comment type="caution">
    <text evidence="4">The sequence shown here is derived from an EMBL/GenBank/DDBJ whole genome shotgun (WGS) entry which is preliminary data.</text>
</comment>
<organism evidence="4 5">
    <name type="scientific">Peribacillus asahii</name>
    <dbReference type="NCBI Taxonomy" id="228899"/>
    <lineage>
        <taxon>Bacteria</taxon>
        <taxon>Bacillati</taxon>
        <taxon>Bacillota</taxon>
        <taxon>Bacilli</taxon>
        <taxon>Bacillales</taxon>
        <taxon>Bacillaceae</taxon>
        <taxon>Peribacillus</taxon>
    </lineage>
</organism>
<dbReference type="Gene3D" id="3.40.50.150">
    <property type="entry name" value="Vaccinia Virus protein VP39"/>
    <property type="match status" value="1"/>
</dbReference>
<dbReference type="InterPro" id="IPR041698">
    <property type="entry name" value="Methyltransf_25"/>
</dbReference>
<name>A0A398AZF9_9BACI</name>
<dbReference type="AlphaFoldDB" id="A0A398AZF9"/>
<dbReference type="InterPro" id="IPR029063">
    <property type="entry name" value="SAM-dependent_MTases_sf"/>
</dbReference>
<evidence type="ECO:0000259" key="3">
    <source>
        <dbReference type="Pfam" id="PF13649"/>
    </source>
</evidence>